<evidence type="ECO:0000313" key="2">
    <source>
        <dbReference type="EMBL" id="VDL77989.1"/>
    </source>
</evidence>
<sequence>MTIRSTSYRHHQTLGKCAEESGADQFNADNRKNPQIKTFDMETIAASSDTSSAITHQPTPSTNAIPQVSIEPLTSLFKRKLRDFPPPPSSASSLSSSWSPPSISSKRVQEKTNFLVALGRIEFGTRLAYTLPLGNFSRDLNPFTDQAP</sequence>
<dbReference type="EMBL" id="UYSL01021348">
    <property type="protein sequence ID" value="VDL77989.1"/>
    <property type="molecule type" value="Genomic_DNA"/>
</dbReference>
<reference evidence="2 3" key="2">
    <citation type="submission" date="2018-11" db="EMBL/GenBank/DDBJ databases">
        <authorList>
            <consortium name="Pathogen Informatics"/>
        </authorList>
    </citation>
    <scope>NUCLEOTIDE SEQUENCE [LARGE SCALE GENOMIC DNA]</scope>
</reference>
<organism evidence="4">
    <name type="scientific">Nippostrongylus brasiliensis</name>
    <name type="common">Rat hookworm</name>
    <dbReference type="NCBI Taxonomy" id="27835"/>
    <lineage>
        <taxon>Eukaryota</taxon>
        <taxon>Metazoa</taxon>
        <taxon>Ecdysozoa</taxon>
        <taxon>Nematoda</taxon>
        <taxon>Chromadorea</taxon>
        <taxon>Rhabditida</taxon>
        <taxon>Rhabditina</taxon>
        <taxon>Rhabditomorpha</taxon>
        <taxon>Strongyloidea</taxon>
        <taxon>Heligmosomidae</taxon>
        <taxon>Nippostrongylus</taxon>
    </lineage>
</organism>
<evidence type="ECO:0000313" key="3">
    <source>
        <dbReference type="Proteomes" id="UP000271162"/>
    </source>
</evidence>
<gene>
    <name evidence="2" type="ORF">NBR_LOCUS14400</name>
</gene>
<keyword evidence="3" id="KW-1185">Reference proteome</keyword>
<name>A0A0N4YCV0_NIPBR</name>
<feature type="region of interest" description="Disordered" evidence="1">
    <location>
        <begin position="80"/>
        <end position="109"/>
    </location>
</feature>
<protein>
    <submittedName>
        <fullName evidence="2 4">Uncharacterized protein</fullName>
    </submittedName>
</protein>
<dbReference type="WBParaSite" id="NBR_0001439901-mRNA-1">
    <property type="protein sequence ID" value="NBR_0001439901-mRNA-1"/>
    <property type="gene ID" value="NBR_0001439901"/>
</dbReference>
<proteinExistence type="predicted"/>
<reference evidence="4" key="1">
    <citation type="submission" date="2017-02" db="UniProtKB">
        <authorList>
            <consortium name="WormBaseParasite"/>
        </authorList>
    </citation>
    <scope>IDENTIFICATION</scope>
</reference>
<feature type="compositionally biased region" description="Low complexity" evidence="1">
    <location>
        <begin position="90"/>
        <end position="105"/>
    </location>
</feature>
<accession>A0A0N4YCV0</accession>
<evidence type="ECO:0000256" key="1">
    <source>
        <dbReference type="SAM" id="MobiDB-lite"/>
    </source>
</evidence>
<dbReference type="Proteomes" id="UP000271162">
    <property type="component" value="Unassembled WGS sequence"/>
</dbReference>
<evidence type="ECO:0000313" key="4">
    <source>
        <dbReference type="WBParaSite" id="NBR_0001439901-mRNA-1"/>
    </source>
</evidence>
<dbReference type="AlphaFoldDB" id="A0A0N4YCV0"/>